<evidence type="ECO:0000313" key="1">
    <source>
        <dbReference type="EMBL" id="GAH21723.1"/>
    </source>
</evidence>
<name>X1FLS0_9ZZZZ</name>
<feature type="non-terminal residue" evidence="1">
    <location>
        <position position="37"/>
    </location>
</feature>
<organism evidence="1">
    <name type="scientific">marine sediment metagenome</name>
    <dbReference type="NCBI Taxonomy" id="412755"/>
    <lineage>
        <taxon>unclassified sequences</taxon>
        <taxon>metagenomes</taxon>
        <taxon>ecological metagenomes</taxon>
    </lineage>
</organism>
<sequence length="37" mass="3853">GSDSYKGISIDSAVLIMKSTDTNSPQGQMINAMYGDG</sequence>
<feature type="non-terminal residue" evidence="1">
    <location>
        <position position="1"/>
    </location>
</feature>
<comment type="caution">
    <text evidence="1">The sequence shown here is derived from an EMBL/GenBank/DDBJ whole genome shotgun (WGS) entry which is preliminary data.</text>
</comment>
<accession>X1FLS0</accession>
<gene>
    <name evidence="1" type="ORF">S01H4_67306</name>
</gene>
<dbReference type="EMBL" id="BART01042258">
    <property type="protein sequence ID" value="GAH21723.1"/>
    <property type="molecule type" value="Genomic_DNA"/>
</dbReference>
<dbReference type="AlphaFoldDB" id="X1FLS0"/>
<reference evidence="1" key="1">
    <citation type="journal article" date="2014" name="Front. Microbiol.">
        <title>High frequency of phylogenetically diverse reductive dehalogenase-homologous genes in deep subseafloor sedimentary metagenomes.</title>
        <authorList>
            <person name="Kawai M."/>
            <person name="Futagami T."/>
            <person name="Toyoda A."/>
            <person name="Takaki Y."/>
            <person name="Nishi S."/>
            <person name="Hori S."/>
            <person name="Arai W."/>
            <person name="Tsubouchi T."/>
            <person name="Morono Y."/>
            <person name="Uchiyama I."/>
            <person name="Ito T."/>
            <person name="Fujiyama A."/>
            <person name="Inagaki F."/>
            <person name="Takami H."/>
        </authorList>
    </citation>
    <scope>NUCLEOTIDE SEQUENCE</scope>
    <source>
        <strain evidence="1">Expedition CK06-06</strain>
    </source>
</reference>
<proteinExistence type="predicted"/>
<protein>
    <submittedName>
        <fullName evidence="1">Uncharacterized protein</fullName>
    </submittedName>
</protein>